<dbReference type="Pfam" id="PF14624">
    <property type="entry name" value="Vwaint"/>
    <property type="match status" value="1"/>
</dbReference>
<evidence type="ECO:0000256" key="1">
    <source>
        <dbReference type="SAM" id="Coils"/>
    </source>
</evidence>
<dbReference type="Gene3D" id="3.40.50.410">
    <property type="entry name" value="von Willebrand factor, type A domain"/>
    <property type="match status" value="1"/>
</dbReference>
<dbReference type="InterPro" id="IPR036465">
    <property type="entry name" value="vWFA_dom_sf"/>
</dbReference>
<sequence>MSFNDDEKIVTLQDSGSRPTLIVPGRVQLISFHNDMAPLQETKLKVMLEITGGDSSNDRPGLDLVAVLDVSGSMAGEKIAKLKMAMLFMIKKLSPIDRLSIVTFSTDSTRLCPLRQITENSQKEFENLINRLKADGWTNITAGLETALKVLNDRSFNGGRVVGIMLMSDGEHNTDGDPAEVPLGNVPVHTFGFGRNYEPRVLKAVAHKSIGGTLSDVQNTNNLGKAFSQCLAGLLTVVVQDLKLTVTQHKNESTIEQVSAGSYPQTKHDATGSVTITFGDLYAKEVRKIIVDLLLPTVTKELATHVLEIAYSYSTGGNLFEAPPVTVIVRRTGTPSDQKERPELTIEETRLQTVRIMKEARAMADNNKLKDAQDKLAEVQKSLENVVDESNPIVQMLKLELQQLLKFMKSMEMYEMQGRPFALSSETSHDRQRFASRGDLETIRPFATPRMDKYLEQAKSFDKDPSKVPPSVDKDVKEELAANPLAPITGAINFYLQAAIQSLRAIDNILNTL</sequence>
<dbReference type="InterPro" id="IPR002035">
    <property type="entry name" value="VWF_A"/>
</dbReference>
<organism evidence="3 4">
    <name type="scientific">Ricinus communis</name>
    <name type="common">Castor bean</name>
    <dbReference type="NCBI Taxonomy" id="3988"/>
    <lineage>
        <taxon>Eukaryota</taxon>
        <taxon>Viridiplantae</taxon>
        <taxon>Streptophyta</taxon>
        <taxon>Embryophyta</taxon>
        <taxon>Tracheophyta</taxon>
        <taxon>Spermatophyta</taxon>
        <taxon>Magnoliopsida</taxon>
        <taxon>eudicotyledons</taxon>
        <taxon>Gunneridae</taxon>
        <taxon>Pentapetalae</taxon>
        <taxon>rosids</taxon>
        <taxon>fabids</taxon>
        <taxon>Malpighiales</taxon>
        <taxon>Euphorbiaceae</taxon>
        <taxon>Acalyphoideae</taxon>
        <taxon>Acalypheae</taxon>
        <taxon>Ricinus</taxon>
    </lineage>
</organism>
<dbReference type="OMA" id="GTDHKLM"/>
<dbReference type="Pfam" id="PF00092">
    <property type="entry name" value="VWA"/>
    <property type="match status" value="1"/>
</dbReference>
<dbReference type="OrthoDB" id="687730at2759"/>
<evidence type="ECO:0000313" key="3">
    <source>
        <dbReference type="EMBL" id="EEF36143.1"/>
    </source>
</evidence>
<keyword evidence="4" id="KW-1185">Reference proteome</keyword>
<dbReference type="PANTHER" id="PTHR10579:SF129">
    <property type="entry name" value="OS01G0640200 PROTEIN"/>
    <property type="match status" value="1"/>
</dbReference>
<dbReference type="PROSITE" id="PS50234">
    <property type="entry name" value="VWFA"/>
    <property type="match status" value="1"/>
</dbReference>
<proteinExistence type="predicted"/>
<evidence type="ECO:0000313" key="4">
    <source>
        <dbReference type="Proteomes" id="UP000008311"/>
    </source>
</evidence>
<dbReference type="InterPro" id="IPR051266">
    <property type="entry name" value="CLCR"/>
</dbReference>
<keyword evidence="1" id="KW-0175">Coiled coil</keyword>
<feature type="domain" description="VWFA" evidence="2">
    <location>
        <begin position="63"/>
        <end position="231"/>
    </location>
</feature>
<reference evidence="4" key="1">
    <citation type="journal article" date="2010" name="Nat. Biotechnol.">
        <title>Draft genome sequence of the oilseed species Ricinus communis.</title>
        <authorList>
            <person name="Chan A.P."/>
            <person name="Crabtree J."/>
            <person name="Zhao Q."/>
            <person name="Lorenzi H."/>
            <person name="Orvis J."/>
            <person name="Puiu D."/>
            <person name="Melake-Berhan A."/>
            <person name="Jones K.M."/>
            <person name="Redman J."/>
            <person name="Chen G."/>
            <person name="Cahoon E.B."/>
            <person name="Gedil M."/>
            <person name="Stanke M."/>
            <person name="Haas B.J."/>
            <person name="Wortman J.R."/>
            <person name="Fraser-Liggett C.M."/>
            <person name="Ravel J."/>
            <person name="Rabinowicz P.D."/>
        </authorList>
    </citation>
    <scope>NUCLEOTIDE SEQUENCE [LARGE SCALE GENOMIC DNA]</scope>
    <source>
        <strain evidence="4">cv. Hale</strain>
    </source>
</reference>
<dbReference type="EMBL" id="EQ973989">
    <property type="protein sequence ID" value="EEF36143.1"/>
    <property type="molecule type" value="Genomic_DNA"/>
</dbReference>
<dbReference type="AlphaFoldDB" id="B9SJS7"/>
<dbReference type="PANTHER" id="PTHR10579">
    <property type="entry name" value="CALCIUM-ACTIVATED CHLORIDE CHANNEL REGULATOR"/>
    <property type="match status" value="1"/>
</dbReference>
<dbReference type="InterPro" id="IPR032838">
    <property type="entry name" value="Vwaint_dom"/>
</dbReference>
<dbReference type="KEGG" id="rcu:8275047"/>
<feature type="coiled-coil region" evidence="1">
    <location>
        <begin position="362"/>
        <end position="389"/>
    </location>
</feature>
<dbReference type="Proteomes" id="UP000008311">
    <property type="component" value="Unassembled WGS sequence"/>
</dbReference>
<dbReference type="eggNOG" id="ENOG502QZGI">
    <property type="taxonomic scope" value="Eukaryota"/>
</dbReference>
<dbReference type="InParanoid" id="B9SJS7"/>
<dbReference type="SUPFAM" id="SSF53300">
    <property type="entry name" value="vWA-like"/>
    <property type="match status" value="1"/>
</dbReference>
<evidence type="ECO:0000259" key="2">
    <source>
        <dbReference type="PROSITE" id="PS50234"/>
    </source>
</evidence>
<protein>
    <submittedName>
        <fullName evidence="3">Protein binding protein, putative</fullName>
    </submittedName>
</protein>
<gene>
    <name evidence="3" type="ORF">RCOM_0907840</name>
</gene>
<accession>B9SJS7</accession>
<dbReference type="SMART" id="SM00327">
    <property type="entry name" value="VWA"/>
    <property type="match status" value="1"/>
</dbReference>
<name>B9SJS7_RICCO</name>